<feature type="compositionally biased region" description="Low complexity" evidence="3">
    <location>
        <begin position="586"/>
        <end position="614"/>
    </location>
</feature>
<keyword evidence="6" id="KW-1185">Reference proteome</keyword>
<keyword evidence="1 2" id="KW-0694">RNA-binding</keyword>
<dbReference type="Pfam" id="PF00076">
    <property type="entry name" value="RRM_1"/>
    <property type="match status" value="1"/>
</dbReference>
<dbReference type="PROSITE" id="PS50102">
    <property type="entry name" value="RRM"/>
    <property type="match status" value="1"/>
</dbReference>
<feature type="compositionally biased region" description="Polar residues" evidence="3">
    <location>
        <begin position="847"/>
        <end position="861"/>
    </location>
</feature>
<feature type="compositionally biased region" description="Low complexity" evidence="3">
    <location>
        <begin position="795"/>
        <end position="846"/>
    </location>
</feature>
<proteinExistence type="predicted"/>
<feature type="region of interest" description="Disordered" evidence="3">
    <location>
        <begin position="500"/>
        <end position="870"/>
    </location>
</feature>
<dbReference type="Gene3D" id="3.30.70.330">
    <property type="match status" value="1"/>
</dbReference>
<evidence type="ECO:0000256" key="1">
    <source>
        <dbReference type="ARBA" id="ARBA00022884"/>
    </source>
</evidence>
<dbReference type="EMBL" id="SWFT01000022">
    <property type="protein sequence ID" value="KAA8907479.1"/>
    <property type="molecule type" value="Genomic_DNA"/>
</dbReference>
<dbReference type="PANTHER" id="PTHR48027">
    <property type="entry name" value="HETEROGENEOUS NUCLEAR RIBONUCLEOPROTEIN 87F-RELATED"/>
    <property type="match status" value="1"/>
</dbReference>
<feature type="compositionally biased region" description="Low complexity" evidence="3">
    <location>
        <begin position="1"/>
        <end position="15"/>
    </location>
</feature>
<feature type="compositionally biased region" description="Low complexity" evidence="3">
    <location>
        <begin position="733"/>
        <end position="752"/>
    </location>
</feature>
<dbReference type="Proteomes" id="UP000449547">
    <property type="component" value="Unassembled WGS sequence"/>
</dbReference>
<dbReference type="AlphaFoldDB" id="A0A642V2K8"/>
<accession>A0A642V2K8</accession>
<dbReference type="OMA" id="HTHELEH"/>
<gene>
    <name evidence="5" type="ORF">DIURU_000524</name>
</gene>
<dbReference type="SMART" id="SM00360">
    <property type="entry name" value="RRM"/>
    <property type="match status" value="1"/>
</dbReference>
<feature type="domain" description="RRM" evidence="4">
    <location>
        <begin position="316"/>
        <end position="387"/>
    </location>
</feature>
<sequence>MDAADTTAAAPAASAVQPDHQLSPTPQDSPPSLREPSLNTSEPSLIEPETQPSTQEAPAQVNDHQDTENQEQSNTTEQDTNEESAPQETTATEANAPSDMVVDSETKEASEDVPSNDASAPVSASFDQFADSDDENYEPTLDPPATDSTPAPGGLPPRPQVDSPSPAPTPPSAAAAAASIPQRSEWVACLLNYCDPLVADAVNAHPLKQTYFEILKLPNIDSPQFDTLTQSQQVDLIVNEYRSRVADFDSWNFNQLYSYNKPFRFIRNPMPMIPLNKHCRRPNITLAATTEENEAFDKFSREEDHNKYNSQYPDHSRLFVGNLPANTVPKPELYRIFSQYGEVVEITVKAGFGFVQFATAEACAACIEGETNVPLHGRIFRLDASRAQRYRNQTFDTEIVTTPAKPEAIVLVLPDADNEAVDKLSTSLTNAQIMFETRQLGEDNLQDVIADIAYSGVSGCCKVGTQIDLQTFEATEDDSVRFDEYEGVDDTQVVDILKQMKSKKQEKQGSSQLPQRPTVPSSLPAQPQVNSPSFQPPQTNQQNIPYGQTQPPIAPAYGQPVPPPAAGYGQPPQPGYGAQPPPPQPGYGQPYGQQYGPPQQGYGQPPQPAYGSYGQPPPPSNYGPPQPGYGQPPQPAYGQPPQPAYGQPPQPGYGPSNYGQPPQPGYGQPPQQGYGPQGYGQPPQPAYGQNPAYPQPVGPRGNNDYDDDGYRYGPSQYGNPPVDSNYGGGGNNNYGNDQGRYQPRYQRQNNNNDGPMPYNIGVSGYRPNRGGRNRDRGNNRYHPYRNTSGSGAGSGSTLSGSSKYDRYNQQYQQSRQSQPSETSQSASSSSPQSSQAEPAPNAEPAATTQDASGSDAPSSVVDSIAKLVRK</sequence>
<feature type="compositionally biased region" description="Pro residues" evidence="3">
    <location>
        <begin position="615"/>
        <end position="652"/>
    </location>
</feature>
<feature type="compositionally biased region" description="Pro residues" evidence="3">
    <location>
        <begin position="560"/>
        <end position="585"/>
    </location>
</feature>
<feature type="compositionally biased region" description="Low complexity" evidence="3">
    <location>
        <begin position="653"/>
        <end position="674"/>
    </location>
</feature>
<evidence type="ECO:0000313" key="5">
    <source>
        <dbReference type="EMBL" id="KAA8907479.1"/>
    </source>
</evidence>
<organism evidence="5 6">
    <name type="scientific">Diutina rugosa</name>
    <name type="common">Yeast</name>
    <name type="synonym">Candida rugosa</name>
    <dbReference type="NCBI Taxonomy" id="5481"/>
    <lineage>
        <taxon>Eukaryota</taxon>
        <taxon>Fungi</taxon>
        <taxon>Dikarya</taxon>
        <taxon>Ascomycota</taxon>
        <taxon>Saccharomycotina</taxon>
        <taxon>Pichiomycetes</taxon>
        <taxon>Debaryomycetaceae</taxon>
        <taxon>Diutina</taxon>
    </lineage>
</organism>
<dbReference type="OrthoDB" id="10044938at2759"/>
<evidence type="ECO:0000259" key="4">
    <source>
        <dbReference type="PROSITE" id="PS50102"/>
    </source>
</evidence>
<comment type="caution">
    <text evidence="5">The sequence shown here is derived from an EMBL/GenBank/DDBJ whole genome shotgun (WGS) entry which is preliminary data.</text>
</comment>
<dbReference type="InterPro" id="IPR000504">
    <property type="entry name" value="RRM_dom"/>
</dbReference>
<feature type="compositionally biased region" description="Polar residues" evidence="3">
    <location>
        <begin position="513"/>
        <end position="550"/>
    </location>
</feature>
<dbReference type="InterPro" id="IPR052462">
    <property type="entry name" value="SLIRP/GR-RBP-like"/>
</dbReference>
<dbReference type="SUPFAM" id="SSF54928">
    <property type="entry name" value="RNA-binding domain, RBD"/>
    <property type="match status" value="1"/>
</dbReference>
<reference evidence="5 6" key="1">
    <citation type="submission" date="2019-07" db="EMBL/GenBank/DDBJ databases">
        <title>Genome assembly of two rare yeast pathogens: Diutina rugosa and Trichomonascus ciferrii.</title>
        <authorList>
            <person name="Mixao V."/>
            <person name="Saus E."/>
            <person name="Hansen A."/>
            <person name="Lass-Flor C."/>
            <person name="Gabaldon T."/>
        </authorList>
    </citation>
    <scope>NUCLEOTIDE SEQUENCE [LARGE SCALE GENOMIC DNA]</scope>
    <source>
        <strain evidence="5 6">CBS 613</strain>
    </source>
</reference>
<evidence type="ECO:0000313" key="6">
    <source>
        <dbReference type="Proteomes" id="UP000449547"/>
    </source>
</evidence>
<protein>
    <recommendedName>
        <fullName evidence="4">RRM domain-containing protein</fullName>
    </recommendedName>
</protein>
<evidence type="ECO:0000256" key="3">
    <source>
        <dbReference type="SAM" id="MobiDB-lite"/>
    </source>
</evidence>
<feature type="compositionally biased region" description="Polar residues" evidence="3">
    <location>
        <begin position="70"/>
        <end position="95"/>
    </location>
</feature>
<dbReference type="GeneID" id="54779177"/>
<name>A0A642V2K8_DIURU</name>
<dbReference type="VEuPathDB" id="FungiDB:DIURU_000524"/>
<evidence type="ECO:0000256" key="2">
    <source>
        <dbReference type="PROSITE-ProRule" id="PRU00176"/>
    </source>
</evidence>
<dbReference type="InterPro" id="IPR012677">
    <property type="entry name" value="Nucleotide-bd_a/b_plait_sf"/>
</dbReference>
<feature type="compositionally biased region" description="Pro residues" evidence="3">
    <location>
        <begin position="153"/>
        <end position="171"/>
    </location>
</feature>
<dbReference type="RefSeq" id="XP_034014666.1">
    <property type="nucleotide sequence ID" value="XM_034158200.1"/>
</dbReference>
<dbReference type="InterPro" id="IPR035979">
    <property type="entry name" value="RBD_domain_sf"/>
</dbReference>
<dbReference type="GO" id="GO:0003723">
    <property type="term" value="F:RNA binding"/>
    <property type="evidence" value="ECO:0007669"/>
    <property type="project" value="UniProtKB-UniRule"/>
</dbReference>
<feature type="region of interest" description="Disordered" evidence="3">
    <location>
        <begin position="1"/>
        <end position="177"/>
    </location>
</feature>